<dbReference type="PIRSF" id="PIRSF017811">
    <property type="entry name" value="CDK_inhib_pln"/>
    <property type="match status" value="1"/>
</dbReference>
<dbReference type="InterPro" id="IPR003175">
    <property type="entry name" value="CDI_dom"/>
</dbReference>
<evidence type="ECO:0000313" key="6">
    <source>
        <dbReference type="EMBL" id="KAH7575227.1"/>
    </source>
</evidence>
<keyword evidence="2" id="KW-0131">Cell cycle</keyword>
<feature type="compositionally biased region" description="Polar residues" evidence="4">
    <location>
        <begin position="84"/>
        <end position="100"/>
    </location>
</feature>
<sequence length="192" mass="21568">MEEASSTSLSPKRTKFTSQQLKESKLPSTTNDVVSPPQKTTSSGLFSHKFSTSRCSSNGFHEIVKDSFTFADLEVDSFETEVSTCNNNNSQFSKETSSLSEICGDSEDTSSMDSPPKNQPPESRRRITTEGVKMPSLAEIDEFFSSAEKYEQNRFAEKIRSDAHGAHFSMYNYDVVKDVALEGRYQWVRLKP</sequence>
<feature type="region of interest" description="Disordered" evidence="4">
    <location>
        <begin position="84"/>
        <end position="131"/>
    </location>
</feature>
<comment type="subcellular location">
    <subcellularLocation>
        <location evidence="1">Nucleus</location>
        <location evidence="1">Nucleoplasm</location>
    </subcellularLocation>
</comment>
<accession>A0ABQ8IEY0</accession>
<evidence type="ECO:0000256" key="3">
    <source>
        <dbReference type="PIRNR" id="PIRNR017811"/>
    </source>
</evidence>
<comment type="caution">
    <text evidence="6">The sequence shown here is derived from an EMBL/GenBank/DDBJ whole genome shotgun (WGS) entry which is preliminary data.</text>
</comment>
<keyword evidence="7" id="KW-1185">Reference proteome</keyword>
<evidence type="ECO:0000256" key="2">
    <source>
        <dbReference type="ARBA" id="ARBA00023306"/>
    </source>
</evidence>
<comment type="similarity">
    <text evidence="3">Belongs to the CDI family. ICK/KRP subfamily.</text>
</comment>
<dbReference type="PANTHER" id="PTHR46776">
    <property type="entry name" value="CYCLIN-DEPENDENT KINASE INHIBITOR 4-RELATED"/>
    <property type="match status" value="1"/>
</dbReference>
<evidence type="ECO:0000259" key="5">
    <source>
        <dbReference type="Pfam" id="PF02234"/>
    </source>
</evidence>
<dbReference type="InterPro" id="IPR044275">
    <property type="entry name" value="KRP"/>
</dbReference>
<evidence type="ECO:0000256" key="4">
    <source>
        <dbReference type="SAM" id="MobiDB-lite"/>
    </source>
</evidence>
<proteinExistence type="inferred from homology"/>
<evidence type="ECO:0000313" key="7">
    <source>
        <dbReference type="Proteomes" id="UP000827721"/>
    </source>
</evidence>
<reference evidence="6 7" key="1">
    <citation type="submission" date="2021-02" db="EMBL/GenBank/DDBJ databases">
        <title>Plant Genome Project.</title>
        <authorList>
            <person name="Zhang R.-G."/>
        </authorList>
    </citation>
    <scope>NUCLEOTIDE SEQUENCE [LARGE SCALE GENOMIC DNA]</scope>
    <source>
        <tissue evidence="6">Leaves</tissue>
    </source>
</reference>
<dbReference type="EMBL" id="JAFEMO010000002">
    <property type="protein sequence ID" value="KAH7575227.1"/>
    <property type="molecule type" value="Genomic_DNA"/>
</dbReference>
<dbReference type="Proteomes" id="UP000827721">
    <property type="component" value="Unassembled WGS sequence"/>
</dbReference>
<feature type="domain" description="Cyclin-dependent kinase inhibitor" evidence="5">
    <location>
        <begin position="135"/>
        <end position="190"/>
    </location>
</feature>
<gene>
    <name evidence="6" type="ORF">JRO89_XS02G0065500</name>
</gene>
<feature type="region of interest" description="Disordered" evidence="4">
    <location>
        <begin position="1"/>
        <end position="52"/>
    </location>
</feature>
<dbReference type="Pfam" id="PF02234">
    <property type="entry name" value="CDI"/>
    <property type="match status" value="1"/>
</dbReference>
<protein>
    <recommendedName>
        <fullName evidence="3">Cyclin-dependent kinase inhibitor</fullName>
    </recommendedName>
</protein>
<keyword evidence="3" id="KW-0649">Protein kinase inhibitor</keyword>
<organism evidence="6 7">
    <name type="scientific">Xanthoceras sorbifolium</name>
    <dbReference type="NCBI Taxonomy" id="99658"/>
    <lineage>
        <taxon>Eukaryota</taxon>
        <taxon>Viridiplantae</taxon>
        <taxon>Streptophyta</taxon>
        <taxon>Embryophyta</taxon>
        <taxon>Tracheophyta</taxon>
        <taxon>Spermatophyta</taxon>
        <taxon>Magnoliopsida</taxon>
        <taxon>eudicotyledons</taxon>
        <taxon>Gunneridae</taxon>
        <taxon>Pentapetalae</taxon>
        <taxon>rosids</taxon>
        <taxon>malvids</taxon>
        <taxon>Sapindales</taxon>
        <taxon>Sapindaceae</taxon>
        <taxon>Xanthoceroideae</taxon>
        <taxon>Xanthoceras</taxon>
    </lineage>
</organism>
<name>A0ABQ8IEY0_9ROSI</name>
<evidence type="ECO:0000256" key="1">
    <source>
        <dbReference type="ARBA" id="ARBA00004642"/>
    </source>
</evidence>